<sequence length="218" mass="23226">MARSSSPLAPRISAPDLPTHLEDGERPRRGGDHFQLAWSEWAQTTDASHATFTECALRGVSVDHLDLTGAVLVDVDIAQLRATTITGRGSRLRRVRISGGRIGTLDLGGADVDEVELRGIRIDYLALAGSRVTDLLVSGCTIGTLDLPQATLSRIAFADSRADDVDTRAMRAKDVDLRGLEALSYLDPAALRDATLSARQVEHLAPALAAALGIRVLG</sequence>
<dbReference type="Gene3D" id="2.160.20.80">
    <property type="entry name" value="E3 ubiquitin-protein ligase SopA"/>
    <property type="match status" value="1"/>
</dbReference>
<evidence type="ECO:0000256" key="1">
    <source>
        <dbReference type="SAM" id="MobiDB-lite"/>
    </source>
</evidence>
<reference evidence="2 3" key="1">
    <citation type="submission" date="2016-10" db="EMBL/GenBank/DDBJ databases">
        <authorList>
            <person name="de Groot N.N."/>
        </authorList>
    </citation>
    <scope>NUCLEOTIDE SEQUENCE [LARGE SCALE GENOMIC DNA]</scope>
    <source>
        <strain evidence="2 3">DSM 23142</strain>
    </source>
</reference>
<accession>A0A1G8AGY1</accession>
<dbReference type="STRING" id="370764.SAMN04489810_2368"/>
<feature type="compositionally biased region" description="Basic and acidic residues" evidence="1">
    <location>
        <begin position="19"/>
        <end position="29"/>
    </location>
</feature>
<dbReference type="SUPFAM" id="SSF141571">
    <property type="entry name" value="Pentapeptide repeat-like"/>
    <property type="match status" value="1"/>
</dbReference>
<dbReference type="Proteomes" id="UP000199009">
    <property type="component" value="Chromosome I"/>
</dbReference>
<organism evidence="2 3">
    <name type="scientific">Microbacterium pygmaeum</name>
    <dbReference type="NCBI Taxonomy" id="370764"/>
    <lineage>
        <taxon>Bacteria</taxon>
        <taxon>Bacillati</taxon>
        <taxon>Actinomycetota</taxon>
        <taxon>Actinomycetes</taxon>
        <taxon>Micrococcales</taxon>
        <taxon>Microbacteriaceae</taxon>
        <taxon>Microbacterium</taxon>
    </lineage>
</organism>
<proteinExistence type="predicted"/>
<dbReference type="EMBL" id="LT629692">
    <property type="protein sequence ID" value="SDH20139.1"/>
    <property type="molecule type" value="Genomic_DNA"/>
</dbReference>
<gene>
    <name evidence="2" type="ORF">SAMN04489810_2368</name>
</gene>
<evidence type="ECO:0000313" key="2">
    <source>
        <dbReference type="EMBL" id="SDH20139.1"/>
    </source>
</evidence>
<dbReference type="RefSeq" id="WP_091490337.1">
    <property type="nucleotide sequence ID" value="NZ_LT629692.1"/>
</dbReference>
<evidence type="ECO:0008006" key="4">
    <source>
        <dbReference type="Google" id="ProtNLM"/>
    </source>
</evidence>
<keyword evidence="3" id="KW-1185">Reference proteome</keyword>
<protein>
    <recommendedName>
        <fullName evidence="4">Pentapeptide repeat-containing protein</fullName>
    </recommendedName>
</protein>
<dbReference type="AlphaFoldDB" id="A0A1G8AGY1"/>
<dbReference type="OrthoDB" id="2579959at2"/>
<feature type="region of interest" description="Disordered" evidence="1">
    <location>
        <begin position="1"/>
        <end position="29"/>
    </location>
</feature>
<name>A0A1G8AGY1_9MICO</name>
<evidence type="ECO:0000313" key="3">
    <source>
        <dbReference type="Proteomes" id="UP000199009"/>
    </source>
</evidence>